<reference evidence="2" key="1">
    <citation type="journal article" date="2013" name="PLoS Genet.">
        <title>The genome of Spraguea lophii and the basis of host-microsporidian interactions.</title>
        <authorList>
            <person name="Campbell S.E."/>
            <person name="Williams T.A."/>
            <person name="Yousuf A."/>
            <person name="Soanes D.M."/>
            <person name="Paszkiewicz K.H."/>
            <person name="Williams B.A.P."/>
        </authorList>
    </citation>
    <scope>NUCLEOTIDE SEQUENCE [LARGE SCALE GENOMIC DNA]</scope>
    <source>
        <strain evidence="2">42_110</strain>
    </source>
</reference>
<gene>
    <name evidence="1" type="ORF">SLOPH_916</name>
</gene>
<dbReference type="HOGENOM" id="CLU_2164535_0_0_1"/>
<evidence type="ECO:0000313" key="1">
    <source>
        <dbReference type="EMBL" id="EPR79045.1"/>
    </source>
</evidence>
<accession>S7W852</accession>
<dbReference type="InParanoid" id="S7W852"/>
<proteinExistence type="predicted"/>
<name>S7W852_SPRLO</name>
<feature type="non-terminal residue" evidence="1">
    <location>
        <position position="1"/>
    </location>
</feature>
<dbReference type="VEuPathDB" id="MicrosporidiaDB:SLOPH_916"/>
<evidence type="ECO:0000313" key="2">
    <source>
        <dbReference type="Proteomes" id="UP000014978"/>
    </source>
</evidence>
<dbReference type="Proteomes" id="UP000014978">
    <property type="component" value="Unassembled WGS sequence"/>
</dbReference>
<sequence>YFNIIENNKINKIIINGIEIEDNKYYNIINNILTTTNNNINNTTSIIDNNNITTNIVTTVIDSIINMFIEDTIITESMFNRIKKNIKINDIIYNSFSVISNLTELYRLFDR</sequence>
<keyword evidence="2" id="KW-1185">Reference proteome</keyword>
<dbReference type="AlphaFoldDB" id="S7W852"/>
<organism evidence="1 2">
    <name type="scientific">Spraguea lophii (strain 42_110)</name>
    <name type="common">Microsporidian parasite</name>
    <dbReference type="NCBI Taxonomy" id="1358809"/>
    <lineage>
        <taxon>Eukaryota</taxon>
        <taxon>Fungi</taxon>
        <taxon>Fungi incertae sedis</taxon>
        <taxon>Microsporidia</taxon>
        <taxon>Spragueidae</taxon>
        <taxon>Spraguea</taxon>
    </lineage>
</organism>
<dbReference type="EMBL" id="ATCN01000428">
    <property type="protein sequence ID" value="EPR79045.1"/>
    <property type="molecule type" value="Genomic_DNA"/>
</dbReference>
<protein>
    <submittedName>
        <fullName evidence="1">Uncharacterized protein</fullName>
    </submittedName>
</protein>
<comment type="caution">
    <text evidence="1">The sequence shown here is derived from an EMBL/GenBank/DDBJ whole genome shotgun (WGS) entry which is preliminary data.</text>
</comment>